<dbReference type="InterPro" id="IPR044822">
    <property type="entry name" value="Myb_DNA-bind_4"/>
</dbReference>
<dbReference type="OMA" id="IYERIEC"/>
<organism evidence="3 4">
    <name type="scientific">Klebsormidium nitens</name>
    <name type="common">Green alga</name>
    <name type="synonym">Ulothrix nitens</name>
    <dbReference type="NCBI Taxonomy" id="105231"/>
    <lineage>
        <taxon>Eukaryota</taxon>
        <taxon>Viridiplantae</taxon>
        <taxon>Streptophyta</taxon>
        <taxon>Klebsormidiophyceae</taxon>
        <taxon>Klebsormidiales</taxon>
        <taxon>Klebsormidiaceae</taxon>
        <taxon>Klebsormidium</taxon>
    </lineage>
</organism>
<dbReference type="EMBL" id="DF237158">
    <property type="protein sequence ID" value="GAQ84863.1"/>
    <property type="molecule type" value="Genomic_DNA"/>
</dbReference>
<proteinExistence type="predicted"/>
<dbReference type="Pfam" id="PF13837">
    <property type="entry name" value="Myb_DNA-bind_4"/>
    <property type="match status" value="1"/>
</dbReference>
<evidence type="ECO:0000313" key="3">
    <source>
        <dbReference type="EMBL" id="GAQ84863.1"/>
    </source>
</evidence>
<sequence>MSLTAQLANIGVVAAGSEDDKPVRGEWSKRATDALVESWGNKFLQQNRGNLTDLHWKEIEEEVNAQLNEAEKKTVIQCQNKVDGLKKRYKKEKVKPGGTYWSYYDRLGELIGSQPKQRAPAPQHPQGGAGGKVVNMHHAPHQRSFREETAALRHGLDNVAQAVREFAVLYERVEAQKAQALVEHEEKRQNFERELEAMRMQVRLHAQAQGYQD</sequence>
<gene>
    <name evidence="3" type="ORF">KFL_002090150</name>
</gene>
<evidence type="ECO:0000259" key="2">
    <source>
        <dbReference type="Pfam" id="PF13837"/>
    </source>
</evidence>
<keyword evidence="1" id="KW-0175">Coiled coil</keyword>
<evidence type="ECO:0000313" key="4">
    <source>
        <dbReference type="Proteomes" id="UP000054558"/>
    </source>
</evidence>
<dbReference type="Proteomes" id="UP000054558">
    <property type="component" value="Unassembled WGS sequence"/>
</dbReference>
<dbReference type="PANTHER" id="PTHR31307">
    <property type="entry name" value="TRIHELIX TRANSCRIPTION FACTOR ASIL2"/>
    <property type="match status" value="1"/>
</dbReference>
<feature type="domain" description="Myb/SANT-like DNA-binding" evidence="2">
    <location>
        <begin position="25"/>
        <end position="109"/>
    </location>
</feature>
<evidence type="ECO:0000256" key="1">
    <source>
        <dbReference type="SAM" id="Coils"/>
    </source>
</evidence>
<reference evidence="3 4" key="1">
    <citation type="journal article" date="2014" name="Nat. Commun.">
        <title>Klebsormidium flaccidum genome reveals primary factors for plant terrestrial adaptation.</title>
        <authorList>
            <person name="Hori K."/>
            <person name="Maruyama F."/>
            <person name="Fujisawa T."/>
            <person name="Togashi T."/>
            <person name="Yamamoto N."/>
            <person name="Seo M."/>
            <person name="Sato S."/>
            <person name="Yamada T."/>
            <person name="Mori H."/>
            <person name="Tajima N."/>
            <person name="Moriyama T."/>
            <person name="Ikeuchi M."/>
            <person name="Watanabe M."/>
            <person name="Wada H."/>
            <person name="Kobayashi K."/>
            <person name="Saito M."/>
            <person name="Masuda T."/>
            <person name="Sasaki-Sekimoto Y."/>
            <person name="Mashiguchi K."/>
            <person name="Awai K."/>
            <person name="Shimojima M."/>
            <person name="Masuda S."/>
            <person name="Iwai M."/>
            <person name="Nobusawa T."/>
            <person name="Narise T."/>
            <person name="Kondo S."/>
            <person name="Saito H."/>
            <person name="Sato R."/>
            <person name="Murakawa M."/>
            <person name="Ihara Y."/>
            <person name="Oshima-Yamada Y."/>
            <person name="Ohtaka K."/>
            <person name="Satoh M."/>
            <person name="Sonobe K."/>
            <person name="Ishii M."/>
            <person name="Ohtani R."/>
            <person name="Kanamori-Sato M."/>
            <person name="Honoki R."/>
            <person name="Miyazaki D."/>
            <person name="Mochizuki H."/>
            <person name="Umetsu J."/>
            <person name="Higashi K."/>
            <person name="Shibata D."/>
            <person name="Kamiya Y."/>
            <person name="Sato N."/>
            <person name="Nakamura Y."/>
            <person name="Tabata S."/>
            <person name="Ida S."/>
            <person name="Kurokawa K."/>
            <person name="Ohta H."/>
        </authorList>
    </citation>
    <scope>NUCLEOTIDE SEQUENCE [LARGE SCALE GENOMIC DNA]</scope>
    <source>
        <strain evidence="3 4">NIES-2285</strain>
    </source>
</reference>
<dbReference type="OrthoDB" id="2019351at2759"/>
<keyword evidence="4" id="KW-1185">Reference proteome</keyword>
<protein>
    <recommendedName>
        <fullName evidence="2">Myb/SANT-like DNA-binding domain-containing protein</fullName>
    </recommendedName>
</protein>
<accession>A0A1Y1I316</accession>
<feature type="coiled-coil region" evidence="1">
    <location>
        <begin position="170"/>
        <end position="201"/>
    </location>
</feature>
<dbReference type="InterPro" id="IPR044823">
    <property type="entry name" value="ASIL1/2-like"/>
</dbReference>
<name>A0A1Y1I316_KLENI</name>
<dbReference type="AlphaFoldDB" id="A0A1Y1I316"/>
<dbReference type="PANTHER" id="PTHR31307:SF4">
    <property type="entry name" value="TRIHELIX TRANSCRIPTION FACTOR ASIL2"/>
    <property type="match status" value="1"/>
</dbReference>